<accession>A0A195BVI6</accession>
<gene>
    <name evidence="2" type="ORF">ALC53_01410</name>
</gene>
<feature type="region of interest" description="Disordered" evidence="1">
    <location>
        <begin position="186"/>
        <end position="222"/>
    </location>
</feature>
<evidence type="ECO:0000256" key="1">
    <source>
        <dbReference type="SAM" id="MobiDB-lite"/>
    </source>
</evidence>
<proteinExistence type="predicted"/>
<dbReference type="Proteomes" id="UP000078540">
    <property type="component" value="Unassembled WGS sequence"/>
</dbReference>
<dbReference type="EMBL" id="KQ976406">
    <property type="protein sequence ID" value="KYM91653.1"/>
    <property type="molecule type" value="Genomic_DNA"/>
</dbReference>
<evidence type="ECO:0008006" key="4">
    <source>
        <dbReference type="Google" id="ProtNLM"/>
    </source>
</evidence>
<dbReference type="STRING" id="520822.A0A195BVI6"/>
<evidence type="ECO:0000313" key="2">
    <source>
        <dbReference type="EMBL" id="KYM91653.1"/>
    </source>
</evidence>
<evidence type="ECO:0000313" key="3">
    <source>
        <dbReference type="Proteomes" id="UP000078540"/>
    </source>
</evidence>
<sequence length="247" mass="28676">MTVLHDWLLRYELDAPKNPVRSCFSSAEDLETRQLRFSIPVQTILTDYTAYSPTSCVVENGVHRALMRCEKVAPLRFRVSIYHIIYWFCNGRAEWRTWNEFVTAWRSCFNNFDFQFALYNEIIRRTQEEHESVADYLTCIQILDLHNATRYRAPLPPEKSLFPNLAYRSPKKNLRNPTDATRIVAGLSVPKSTERKKNRSRDQAGTAKTGPCTSSTNPIPTPVIVISTNQHSEVLELQKDRSYREEV</sequence>
<keyword evidence="3" id="KW-1185">Reference proteome</keyword>
<organism evidence="2 3">
    <name type="scientific">Atta colombica</name>
    <dbReference type="NCBI Taxonomy" id="520822"/>
    <lineage>
        <taxon>Eukaryota</taxon>
        <taxon>Metazoa</taxon>
        <taxon>Ecdysozoa</taxon>
        <taxon>Arthropoda</taxon>
        <taxon>Hexapoda</taxon>
        <taxon>Insecta</taxon>
        <taxon>Pterygota</taxon>
        <taxon>Neoptera</taxon>
        <taxon>Endopterygota</taxon>
        <taxon>Hymenoptera</taxon>
        <taxon>Apocrita</taxon>
        <taxon>Aculeata</taxon>
        <taxon>Formicoidea</taxon>
        <taxon>Formicidae</taxon>
        <taxon>Myrmicinae</taxon>
        <taxon>Atta</taxon>
    </lineage>
</organism>
<dbReference type="AlphaFoldDB" id="A0A195BVI6"/>
<name>A0A195BVI6_9HYME</name>
<protein>
    <recommendedName>
        <fullName evidence="4">Retrotransposon gag domain-containing protein</fullName>
    </recommendedName>
</protein>
<reference evidence="2 3" key="1">
    <citation type="submission" date="2015-09" db="EMBL/GenBank/DDBJ databases">
        <title>Atta colombica WGS genome.</title>
        <authorList>
            <person name="Nygaard S."/>
            <person name="Hu H."/>
            <person name="Boomsma J."/>
            <person name="Zhang G."/>
        </authorList>
    </citation>
    <scope>NUCLEOTIDE SEQUENCE [LARGE SCALE GENOMIC DNA]</scope>
    <source>
        <strain evidence="2">Treedump-2</strain>
        <tissue evidence="2">Whole body</tissue>
    </source>
</reference>